<gene>
    <name evidence="2" type="ORF">H8S07_01975</name>
</gene>
<dbReference type="Proteomes" id="UP000647235">
    <property type="component" value="Unassembled WGS sequence"/>
</dbReference>
<dbReference type="EMBL" id="JACOOY010000002">
    <property type="protein sequence ID" value="MBC5664055.1"/>
    <property type="molecule type" value="Genomic_DNA"/>
</dbReference>
<reference evidence="2 3" key="1">
    <citation type="submission" date="2020-08" db="EMBL/GenBank/DDBJ databases">
        <title>Genome public.</title>
        <authorList>
            <person name="Liu C."/>
            <person name="Sun Q."/>
        </authorList>
    </citation>
    <scope>NUCLEOTIDE SEQUENCE [LARGE SCALE GENOMIC DNA]</scope>
    <source>
        <strain evidence="2 3">NSJ-36</strain>
    </source>
</reference>
<dbReference type="RefSeq" id="WP_186855323.1">
    <property type="nucleotide sequence ID" value="NZ_JACOOY010000002.1"/>
</dbReference>
<sequence length="187" mass="22173">MIDILYSYPTWVVIISTYIIVDLLYLFIFSKYLKKTNGTIANKKIFWTKCVITNIGSAFLLPILMTSVDIFGYVDILNDKLMNLWYINIEYPIESYYIYFKAVTFVWVLIGFVITIFVIYRIARRWIFNKLNIEKVLIKKYALTFAIVTAPWMLLCPEFVTKVHNAWCDLFNLDGVNLMYWLMDLSI</sequence>
<keyword evidence="3" id="KW-1185">Reference proteome</keyword>
<accession>A0ABR7ERU8</accession>
<proteinExistence type="predicted"/>
<evidence type="ECO:0000256" key="1">
    <source>
        <dbReference type="SAM" id="Phobius"/>
    </source>
</evidence>
<feature type="transmembrane region" description="Helical" evidence="1">
    <location>
        <begin position="6"/>
        <end position="29"/>
    </location>
</feature>
<protein>
    <recommendedName>
        <fullName evidence="4">G-protein coupled receptors family 1 profile domain-containing protein</fullName>
    </recommendedName>
</protein>
<keyword evidence="1" id="KW-1133">Transmembrane helix</keyword>
<keyword evidence="1" id="KW-0812">Transmembrane</keyword>
<feature type="transmembrane region" description="Helical" evidence="1">
    <location>
        <begin position="96"/>
        <end position="120"/>
    </location>
</feature>
<comment type="caution">
    <text evidence="2">The sequence shown here is derived from an EMBL/GenBank/DDBJ whole genome shotgun (WGS) entry which is preliminary data.</text>
</comment>
<organism evidence="2 3">
    <name type="scientific">Dorea hominis</name>
    <dbReference type="NCBI Taxonomy" id="2763040"/>
    <lineage>
        <taxon>Bacteria</taxon>
        <taxon>Bacillati</taxon>
        <taxon>Bacillota</taxon>
        <taxon>Clostridia</taxon>
        <taxon>Lachnospirales</taxon>
        <taxon>Lachnospiraceae</taxon>
        <taxon>Dorea</taxon>
    </lineage>
</organism>
<keyword evidence="1" id="KW-0472">Membrane</keyword>
<feature type="transmembrane region" description="Helical" evidence="1">
    <location>
        <begin position="50"/>
        <end position="76"/>
    </location>
</feature>
<name>A0ABR7ERU8_9FIRM</name>
<evidence type="ECO:0000313" key="2">
    <source>
        <dbReference type="EMBL" id="MBC5664055.1"/>
    </source>
</evidence>
<evidence type="ECO:0008006" key="4">
    <source>
        <dbReference type="Google" id="ProtNLM"/>
    </source>
</evidence>
<feature type="transmembrane region" description="Helical" evidence="1">
    <location>
        <begin position="141"/>
        <end position="160"/>
    </location>
</feature>
<evidence type="ECO:0000313" key="3">
    <source>
        <dbReference type="Proteomes" id="UP000647235"/>
    </source>
</evidence>